<organism evidence="1 2">
    <name type="scientific">Haloactinopolyspora alba</name>
    <dbReference type="NCBI Taxonomy" id="648780"/>
    <lineage>
        <taxon>Bacteria</taxon>
        <taxon>Bacillati</taxon>
        <taxon>Actinomycetota</taxon>
        <taxon>Actinomycetes</taxon>
        <taxon>Jiangellales</taxon>
        <taxon>Jiangellaceae</taxon>
        <taxon>Haloactinopolyspora</taxon>
    </lineage>
</organism>
<evidence type="ECO:0008006" key="3">
    <source>
        <dbReference type="Google" id="ProtNLM"/>
    </source>
</evidence>
<protein>
    <recommendedName>
        <fullName evidence="3">Helix-turn-helix protein</fullName>
    </recommendedName>
</protein>
<comment type="caution">
    <text evidence="1">The sequence shown here is derived from an EMBL/GenBank/DDBJ whole genome shotgun (WGS) entry which is preliminary data.</text>
</comment>
<proteinExistence type="predicted"/>
<evidence type="ECO:0000313" key="2">
    <source>
        <dbReference type="Proteomes" id="UP000243528"/>
    </source>
</evidence>
<dbReference type="AlphaFoldDB" id="A0A2P8DF16"/>
<dbReference type="InterPro" id="IPR010982">
    <property type="entry name" value="Lambda_DNA-bd_dom_sf"/>
</dbReference>
<evidence type="ECO:0000313" key="1">
    <source>
        <dbReference type="EMBL" id="PSK95814.1"/>
    </source>
</evidence>
<dbReference type="GO" id="GO:0003677">
    <property type="term" value="F:DNA binding"/>
    <property type="evidence" value="ECO:0007669"/>
    <property type="project" value="InterPro"/>
</dbReference>
<reference evidence="1 2" key="1">
    <citation type="submission" date="2018-03" db="EMBL/GenBank/DDBJ databases">
        <title>Genomic Encyclopedia of Archaeal and Bacterial Type Strains, Phase II (KMG-II): from individual species to whole genera.</title>
        <authorList>
            <person name="Goeker M."/>
        </authorList>
    </citation>
    <scope>NUCLEOTIDE SEQUENCE [LARGE SCALE GENOMIC DNA]</scope>
    <source>
        <strain evidence="1 2">DSM 45211</strain>
    </source>
</reference>
<keyword evidence="2" id="KW-1185">Reference proteome</keyword>
<dbReference type="RefSeq" id="WP_106539812.1">
    <property type="nucleotide sequence ID" value="NZ_PYGE01000028.1"/>
</dbReference>
<dbReference type="EMBL" id="PYGE01000028">
    <property type="protein sequence ID" value="PSK95814.1"/>
    <property type="molecule type" value="Genomic_DNA"/>
</dbReference>
<dbReference type="Proteomes" id="UP000243528">
    <property type="component" value="Unassembled WGS sequence"/>
</dbReference>
<gene>
    <name evidence="1" type="ORF">CLV30_12866</name>
</gene>
<name>A0A2P8DF16_9ACTN</name>
<accession>A0A2P8DF16</accession>
<dbReference type="Gene3D" id="1.10.260.40">
    <property type="entry name" value="lambda repressor-like DNA-binding domains"/>
    <property type="match status" value="1"/>
</dbReference>
<dbReference type="SUPFAM" id="SSF47413">
    <property type="entry name" value="lambda repressor-like DNA-binding domains"/>
    <property type="match status" value="1"/>
</dbReference>
<sequence>MPDNALHALIRKRREALGVDGRPVPYEWVAKQAGVPVSTVHALATTELKALTEGTRSRLTAIARALDVDPGELEAAAIESMGYQVRATYTELDSDHEVLIGAYDELDDDQRRQVVEYARFLRSQRRSG</sequence>